<sequence length="402" mass="41409">MSKACGLLDWRLAQDRLLAAVAPTSTERVPTASASGRVLAQPLIARRNQPATDLSAMDGYAVGAGDLTGPWQLVGESAAGHPFTGNLTAGQAVRISTGALVPAGAKAILLQENARIDGNQLSTITGTKAEAKHIRRAAFDFAAGDTLLNAGTSLSPAALALALMGGHGIVDVFRRPSLAVIDSGDELASDPAATLPHQIPSSNGPMLAAMAAPYVSAVERIGPVADRKANLLAALECASAADVIVTSGGASVGDHDLVRPALEEWGATIDFWRIALKPGKPLMVARRGKTVILGLPGNPVSSFVTGWLFLLPLLRRMGGHAAPVPQAVMRLVEGDLPATHERAEFLRGIATDDAVAPLDEQDSSALRVLSQANALIYRPPGSPAHPAGSPAPVYLLQNGGIA</sequence>
<dbReference type="InterPro" id="IPR036135">
    <property type="entry name" value="MoeA_linker/N_sf"/>
</dbReference>
<dbReference type="SUPFAM" id="SSF63882">
    <property type="entry name" value="MoeA N-terminal region -like"/>
    <property type="match status" value="1"/>
</dbReference>
<keyword evidence="6" id="KW-0460">Magnesium</keyword>
<dbReference type="PANTHER" id="PTHR10192:SF5">
    <property type="entry name" value="GEPHYRIN"/>
    <property type="match status" value="1"/>
</dbReference>
<dbReference type="EMBL" id="JBHRSU010000001">
    <property type="protein sequence ID" value="MFC3099532.1"/>
    <property type="molecule type" value="Genomic_DNA"/>
</dbReference>
<feature type="domain" description="MoaB/Mog" evidence="7">
    <location>
        <begin position="179"/>
        <end position="316"/>
    </location>
</feature>
<dbReference type="SUPFAM" id="SSF63867">
    <property type="entry name" value="MoeA C-terminal domain-like"/>
    <property type="match status" value="1"/>
</dbReference>
<evidence type="ECO:0000256" key="2">
    <source>
        <dbReference type="ARBA" id="ARBA00005046"/>
    </source>
</evidence>
<reference evidence="9" key="1">
    <citation type="journal article" date="2019" name="Int. J. Syst. Evol. Microbiol.">
        <title>The Global Catalogue of Microorganisms (GCM) 10K type strain sequencing project: providing services to taxonomists for standard genome sequencing and annotation.</title>
        <authorList>
            <consortium name="The Broad Institute Genomics Platform"/>
            <consortium name="The Broad Institute Genome Sequencing Center for Infectious Disease"/>
            <person name="Wu L."/>
            <person name="Ma J."/>
        </authorList>
    </citation>
    <scope>NUCLEOTIDE SEQUENCE [LARGE SCALE GENOMIC DNA]</scope>
    <source>
        <strain evidence="9">KCTC 52606</strain>
    </source>
</reference>
<dbReference type="Pfam" id="PF03453">
    <property type="entry name" value="MoeA_N"/>
    <property type="match status" value="1"/>
</dbReference>
<keyword evidence="4 6" id="KW-0501">Molybdenum cofactor biosynthesis</keyword>
<comment type="cofactor">
    <cofactor evidence="6">
        <name>Mg(2+)</name>
        <dbReference type="ChEBI" id="CHEBI:18420"/>
    </cofactor>
</comment>
<keyword evidence="6" id="KW-0808">Transferase</keyword>
<gene>
    <name evidence="8" type="ORF">ACFODK_01340</name>
</gene>
<keyword evidence="6" id="KW-0500">Molybdenum</keyword>
<name>A0ABV7EAB4_9SPHN</name>
<comment type="function">
    <text evidence="1 6">Catalyzes the insertion of molybdate into adenylated molybdopterin with the concomitant release of AMP.</text>
</comment>
<dbReference type="Gene3D" id="3.40.980.10">
    <property type="entry name" value="MoaB/Mog-like domain"/>
    <property type="match status" value="1"/>
</dbReference>
<comment type="catalytic activity">
    <reaction evidence="5">
        <text>adenylyl-molybdopterin + molybdate = Mo-molybdopterin + AMP + H(+)</text>
        <dbReference type="Rhea" id="RHEA:35047"/>
        <dbReference type="ChEBI" id="CHEBI:15378"/>
        <dbReference type="ChEBI" id="CHEBI:36264"/>
        <dbReference type="ChEBI" id="CHEBI:62727"/>
        <dbReference type="ChEBI" id="CHEBI:71302"/>
        <dbReference type="ChEBI" id="CHEBI:456215"/>
        <dbReference type="EC" id="2.10.1.1"/>
    </reaction>
</comment>
<comment type="caution">
    <text evidence="8">The sequence shown here is derived from an EMBL/GenBank/DDBJ whole genome shotgun (WGS) entry which is preliminary data.</text>
</comment>
<evidence type="ECO:0000256" key="6">
    <source>
        <dbReference type="RuleBase" id="RU365090"/>
    </source>
</evidence>
<dbReference type="InterPro" id="IPR008284">
    <property type="entry name" value="MoCF_biosynth_CS"/>
</dbReference>
<dbReference type="InterPro" id="IPR005111">
    <property type="entry name" value="MoeA_C_domain_IV"/>
</dbReference>
<dbReference type="Gene3D" id="2.170.190.11">
    <property type="entry name" value="Molybdopterin biosynthesis moea protein, domain 3"/>
    <property type="match status" value="1"/>
</dbReference>
<dbReference type="InterPro" id="IPR001453">
    <property type="entry name" value="MoaB/Mog_dom"/>
</dbReference>
<comment type="pathway">
    <text evidence="2 6">Cofactor biosynthesis; molybdopterin biosynthesis.</text>
</comment>
<dbReference type="CDD" id="cd00887">
    <property type="entry name" value="MoeA"/>
    <property type="match status" value="1"/>
</dbReference>
<dbReference type="SMART" id="SM00852">
    <property type="entry name" value="MoCF_biosynth"/>
    <property type="match status" value="1"/>
</dbReference>
<evidence type="ECO:0000256" key="5">
    <source>
        <dbReference type="ARBA" id="ARBA00047317"/>
    </source>
</evidence>
<dbReference type="InterPro" id="IPR036688">
    <property type="entry name" value="MoeA_C_domain_IV_sf"/>
</dbReference>
<comment type="similarity">
    <text evidence="3 6">Belongs to the MoeA family.</text>
</comment>
<dbReference type="Gene3D" id="2.40.340.10">
    <property type="entry name" value="MoeA, C-terminal, domain IV"/>
    <property type="match status" value="1"/>
</dbReference>
<protein>
    <recommendedName>
        <fullName evidence="6">Molybdopterin molybdenumtransferase</fullName>
        <ecNumber evidence="6">2.10.1.1</ecNumber>
    </recommendedName>
</protein>
<evidence type="ECO:0000256" key="3">
    <source>
        <dbReference type="ARBA" id="ARBA00010763"/>
    </source>
</evidence>
<keyword evidence="6" id="KW-0479">Metal-binding</keyword>
<dbReference type="EC" id="2.10.1.1" evidence="6"/>
<evidence type="ECO:0000313" key="8">
    <source>
        <dbReference type="EMBL" id="MFC3099532.1"/>
    </source>
</evidence>
<evidence type="ECO:0000256" key="1">
    <source>
        <dbReference type="ARBA" id="ARBA00002901"/>
    </source>
</evidence>
<dbReference type="SUPFAM" id="SSF53218">
    <property type="entry name" value="Molybdenum cofactor biosynthesis proteins"/>
    <property type="match status" value="1"/>
</dbReference>
<dbReference type="RefSeq" id="WP_336917252.1">
    <property type="nucleotide sequence ID" value="NZ_JBANRN010000001.1"/>
</dbReference>
<keyword evidence="9" id="KW-1185">Reference proteome</keyword>
<dbReference type="Gene3D" id="3.90.105.10">
    <property type="entry name" value="Molybdopterin biosynthesis moea protein, domain 2"/>
    <property type="match status" value="1"/>
</dbReference>
<organism evidence="8 9">
    <name type="scientific">Alteraurantiacibacter lauratis</name>
    <dbReference type="NCBI Taxonomy" id="2054627"/>
    <lineage>
        <taxon>Bacteria</taxon>
        <taxon>Pseudomonadati</taxon>
        <taxon>Pseudomonadota</taxon>
        <taxon>Alphaproteobacteria</taxon>
        <taxon>Sphingomonadales</taxon>
        <taxon>Erythrobacteraceae</taxon>
        <taxon>Alteraurantiacibacter</taxon>
    </lineage>
</organism>
<dbReference type="Pfam" id="PF00994">
    <property type="entry name" value="MoCF_biosynth"/>
    <property type="match status" value="1"/>
</dbReference>
<dbReference type="InterPro" id="IPR038987">
    <property type="entry name" value="MoeA-like"/>
</dbReference>
<evidence type="ECO:0000313" key="9">
    <source>
        <dbReference type="Proteomes" id="UP001595378"/>
    </source>
</evidence>
<dbReference type="Pfam" id="PF03454">
    <property type="entry name" value="MoeA_C"/>
    <property type="match status" value="1"/>
</dbReference>
<dbReference type="PROSITE" id="PS01079">
    <property type="entry name" value="MOCF_BIOSYNTHESIS_2"/>
    <property type="match status" value="1"/>
</dbReference>
<proteinExistence type="inferred from homology"/>
<dbReference type="InterPro" id="IPR036425">
    <property type="entry name" value="MoaB/Mog-like_dom_sf"/>
</dbReference>
<accession>A0ABV7EAB4</accession>
<evidence type="ECO:0000259" key="7">
    <source>
        <dbReference type="SMART" id="SM00852"/>
    </source>
</evidence>
<evidence type="ECO:0000256" key="4">
    <source>
        <dbReference type="ARBA" id="ARBA00023150"/>
    </source>
</evidence>
<dbReference type="PANTHER" id="PTHR10192">
    <property type="entry name" value="MOLYBDOPTERIN BIOSYNTHESIS PROTEIN"/>
    <property type="match status" value="1"/>
</dbReference>
<dbReference type="Proteomes" id="UP001595378">
    <property type="component" value="Unassembled WGS sequence"/>
</dbReference>
<dbReference type="InterPro" id="IPR005110">
    <property type="entry name" value="MoeA_linker/N"/>
</dbReference>